<sequence>MHSTSLQKEIFDYEGRVRIEKHARQEVERNSQYITEHPEITPLLHDILQHLLIHKPDEPIAAIQEYARARLPPARRQQM</sequence>
<organism evidence="1 2">
    <name type="scientific">Trypanosoma cruzi (strain CL Brener)</name>
    <dbReference type="NCBI Taxonomy" id="353153"/>
    <lineage>
        <taxon>Eukaryota</taxon>
        <taxon>Discoba</taxon>
        <taxon>Euglenozoa</taxon>
        <taxon>Kinetoplastea</taxon>
        <taxon>Metakinetoplastina</taxon>
        <taxon>Trypanosomatida</taxon>
        <taxon>Trypanosomatidae</taxon>
        <taxon>Trypanosoma</taxon>
        <taxon>Schizotrypanum</taxon>
    </lineage>
</organism>
<dbReference type="eggNOG" id="ENOG502SES0">
    <property type="taxonomic scope" value="Eukaryota"/>
</dbReference>
<dbReference type="SMR" id="Q4CWI4"/>
<protein>
    <recommendedName>
        <fullName evidence="3">RIIa domain-containing protein</fullName>
    </recommendedName>
</protein>
<dbReference type="AlphaFoldDB" id="Q4CWI4"/>
<dbReference type="SUPFAM" id="SSF47391">
    <property type="entry name" value="Dimerization-anchoring domain of cAMP-dependent PK regulatory subunit"/>
    <property type="match status" value="1"/>
</dbReference>
<gene>
    <name evidence="1" type="ORF">Tc00.1047053506419.69</name>
</gene>
<dbReference type="InParanoid" id="Q4CWI4"/>
<dbReference type="RefSeq" id="XP_806492.1">
    <property type="nucleotide sequence ID" value="XM_801399.1"/>
</dbReference>
<evidence type="ECO:0000313" key="2">
    <source>
        <dbReference type="Proteomes" id="UP000002296"/>
    </source>
</evidence>
<reference evidence="1 2" key="1">
    <citation type="journal article" date="2005" name="Science">
        <title>The genome sequence of Trypanosoma cruzi, etiologic agent of Chagas disease.</title>
        <authorList>
            <person name="El-Sayed N.M."/>
            <person name="Myler P.J."/>
            <person name="Bartholomeu D.C."/>
            <person name="Nilsson D."/>
            <person name="Aggarwal G."/>
            <person name="Tran A.N."/>
            <person name="Ghedin E."/>
            <person name="Worthey E.A."/>
            <person name="Delcher A.L."/>
            <person name="Blandin G."/>
            <person name="Westenberger S.J."/>
            <person name="Caler E."/>
            <person name="Cerqueira G.C."/>
            <person name="Branche C."/>
            <person name="Haas B."/>
            <person name="Anupama A."/>
            <person name="Arner E."/>
            <person name="Aslund L."/>
            <person name="Attipoe P."/>
            <person name="Bontempi E."/>
            <person name="Bringaud F."/>
            <person name="Burton P."/>
            <person name="Cadag E."/>
            <person name="Campbell D.A."/>
            <person name="Carrington M."/>
            <person name="Crabtree J."/>
            <person name="Darban H."/>
            <person name="da Silveira J.F."/>
            <person name="de Jong P."/>
            <person name="Edwards K."/>
            <person name="Englund P.T."/>
            <person name="Fazelina G."/>
            <person name="Feldblyum T."/>
            <person name="Ferella M."/>
            <person name="Frasch A.C."/>
            <person name="Gull K."/>
            <person name="Horn D."/>
            <person name="Hou L."/>
            <person name="Huang Y."/>
            <person name="Kindlund E."/>
            <person name="Klingbeil M."/>
            <person name="Kluge S."/>
            <person name="Koo H."/>
            <person name="Lacerda D."/>
            <person name="Levin M.J."/>
            <person name="Lorenzi H."/>
            <person name="Louie T."/>
            <person name="Machado C.R."/>
            <person name="McCulloch R."/>
            <person name="McKenna A."/>
            <person name="Mizuno Y."/>
            <person name="Mottram J.C."/>
            <person name="Nelson S."/>
            <person name="Ochaya S."/>
            <person name="Osoegawa K."/>
            <person name="Pai G."/>
            <person name="Parsons M."/>
            <person name="Pentony M."/>
            <person name="Pettersson U."/>
            <person name="Pop M."/>
            <person name="Ramirez J.L."/>
            <person name="Rinta J."/>
            <person name="Robertson L."/>
            <person name="Salzberg S.L."/>
            <person name="Sanchez D.O."/>
            <person name="Seyler A."/>
            <person name="Sharma R."/>
            <person name="Shetty J."/>
            <person name="Simpson A.J."/>
            <person name="Sisk E."/>
            <person name="Tammi M.T."/>
            <person name="Tarleton R."/>
            <person name="Teixeira S."/>
            <person name="Van Aken S."/>
            <person name="Vogt C."/>
            <person name="Ward P.N."/>
            <person name="Wickstead B."/>
            <person name="Wortman J."/>
            <person name="White O."/>
            <person name="Fraser C.M."/>
            <person name="Stuart K.D."/>
            <person name="Andersson B."/>
        </authorList>
    </citation>
    <scope>NUCLEOTIDE SEQUENCE [LARGE SCALE GENOMIC DNA]</scope>
    <source>
        <strain evidence="1 2">CL Brener</strain>
    </source>
</reference>
<dbReference type="KEGG" id="tcr:506419.69"/>
<name>Q4CWI4_TRYCC</name>
<proteinExistence type="predicted"/>
<dbReference type="OMA" id="ELIMDYT"/>
<dbReference type="EMBL" id="AAHK01001631">
    <property type="protein sequence ID" value="EAN84641.1"/>
    <property type="molecule type" value="Genomic_DNA"/>
</dbReference>
<dbReference type="GeneID" id="3536514"/>
<keyword evidence="2" id="KW-1185">Reference proteome</keyword>
<accession>Q4CWI4</accession>
<dbReference type="Gene3D" id="1.20.890.10">
    <property type="entry name" value="cAMP-dependent protein kinase regulatory subunit, dimerization-anchoring domain"/>
    <property type="match status" value="1"/>
</dbReference>
<dbReference type="PaxDb" id="353153-Q4CWI4"/>
<evidence type="ECO:0000313" key="1">
    <source>
        <dbReference type="EMBL" id="EAN84641.1"/>
    </source>
</evidence>
<dbReference type="Proteomes" id="UP000002296">
    <property type="component" value="Unassembled WGS sequence"/>
</dbReference>
<evidence type="ECO:0008006" key="3">
    <source>
        <dbReference type="Google" id="ProtNLM"/>
    </source>
</evidence>
<comment type="caution">
    <text evidence="1">The sequence shown here is derived from an EMBL/GenBank/DDBJ whole genome shotgun (WGS) entry which is preliminary data.</text>
</comment>